<evidence type="ECO:0000256" key="8">
    <source>
        <dbReference type="ARBA" id="ARBA00022840"/>
    </source>
</evidence>
<dbReference type="PANTHER" id="PTHR10890:SF30">
    <property type="entry name" value="CYSTEINE--TRNA LIGASE"/>
    <property type="match status" value="1"/>
</dbReference>
<evidence type="ECO:0000313" key="15">
    <source>
        <dbReference type="Proteomes" id="UP000678016"/>
    </source>
</evidence>
<evidence type="ECO:0000256" key="6">
    <source>
        <dbReference type="ARBA" id="ARBA00022741"/>
    </source>
</evidence>
<organism evidence="14 15">
    <name type="scientific">Nocardiopsis akebiae</name>
    <dbReference type="NCBI Taxonomy" id="2831968"/>
    <lineage>
        <taxon>Bacteria</taxon>
        <taxon>Bacillati</taxon>
        <taxon>Actinomycetota</taxon>
        <taxon>Actinomycetes</taxon>
        <taxon>Streptosporangiales</taxon>
        <taxon>Nocardiopsidaceae</taxon>
        <taxon>Nocardiopsis</taxon>
    </lineage>
</organism>
<comment type="cofactor">
    <cofactor evidence="12">
        <name>Zn(2+)</name>
        <dbReference type="ChEBI" id="CHEBI:29105"/>
    </cofactor>
    <text evidence="12">Binds 1 zinc ion per subunit.</text>
</comment>
<dbReference type="PRINTS" id="PR00983">
    <property type="entry name" value="TRNASYNTHCYS"/>
</dbReference>
<keyword evidence="4 12" id="KW-0436">Ligase</keyword>
<dbReference type="InterPro" id="IPR014729">
    <property type="entry name" value="Rossmann-like_a/b/a_fold"/>
</dbReference>
<accession>A0ABX8C5N2</accession>
<evidence type="ECO:0000256" key="11">
    <source>
        <dbReference type="ARBA" id="ARBA00047398"/>
    </source>
</evidence>
<keyword evidence="9 12" id="KW-0648">Protein biosynthesis</keyword>
<keyword evidence="5 12" id="KW-0479">Metal-binding</keyword>
<dbReference type="Gene3D" id="1.20.120.1910">
    <property type="entry name" value="Cysteine-tRNA ligase, C-terminal anti-codon recognition domain"/>
    <property type="match status" value="1"/>
</dbReference>
<dbReference type="InterPro" id="IPR056411">
    <property type="entry name" value="CysS_C"/>
</dbReference>
<dbReference type="InterPro" id="IPR015273">
    <property type="entry name" value="Cys-tRNA-synt_Ia_DALR"/>
</dbReference>
<dbReference type="Proteomes" id="UP000678016">
    <property type="component" value="Chromosome"/>
</dbReference>
<dbReference type="PANTHER" id="PTHR10890">
    <property type="entry name" value="CYSTEINYL-TRNA SYNTHETASE"/>
    <property type="match status" value="1"/>
</dbReference>
<feature type="short sequence motif" description="'HIGH' region" evidence="12">
    <location>
        <begin position="31"/>
        <end position="41"/>
    </location>
</feature>
<keyword evidence="6 12" id="KW-0547">Nucleotide-binding</keyword>
<keyword evidence="15" id="KW-1185">Reference proteome</keyword>
<gene>
    <name evidence="12 14" type="primary">cysS</name>
    <name evidence="14" type="ORF">KGD83_03440</name>
</gene>
<feature type="binding site" evidence="12">
    <location>
        <position position="271"/>
    </location>
    <ligand>
        <name>ATP</name>
        <dbReference type="ChEBI" id="CHEBI:30616"/>
    </ligand>
</feature>
<sequence length="467" mass="51179">MSLRFYDTSARQVREFVPLREGAASLYLCGATVQAPPHIGHIRSGVNFDILRRWLTHLGYDVTFCRNVTDIDDKIIRVASDEGVPWWQVSERNQRAFTHAYEILGCLPPTVEPRATGHVPEMIDLMHRLIDAGHAYAASDGSGDVYFDVRSYPPYGGLSNQRLDQVVESADCDADRDKRDPRDFALWKGAKPGEPSWHTPWGRGRPGWHLECSAMATKYLGPSFDIHGGGLDLVFPHHENELAQSRAAGDGFAQYWLHNGLLVVGGEKMSKSLGNSLLIPQMVRKVRPVELRYYLGQVHYRSVIDYSDAALQEAATAYQRIEGFLTRAAEVLGEVVLAADVPAEFASALNDDLGVSQALAVVHGHVREGNTALAAGGKEQAAEIAGELRTMLGVLGLDPLGEQWATGGDQGLREVVDALVAVALEQRQAARGRKDYAAADAIRDQLAGAGVVVEDTPEGPRWDLRRD</sequence>
<dbReference type="EC" id="6.1.1.16" evidence="12"/>
<feature type="binding site" evidence="12">
    <location>
        <position position="241"/>
    </location>
    <ligand>
        <name>Zn(2+)</name>
        <dbReference type="ChEBI" id="CHEBI:29105"/>
    </ligand>
</feature>
<dbReference type="CDD" id="cd00672">
    <property type="entry name" value="CysRS_core"/>
    <property type="match status" value="1"/>
</dbReference>
<comment type="subunit">
    <text evidence="2 12">Monomer.</text>
</comment>
<evidence type="ECO:0000256" key="3">
    <source>
        <dbReference type="ARBA" id="ARBA00022490"/>
    </source>
</evidence>
<feature type="short sequence motif" description="'KMSKS' region" evidence="12">
    <location>
        <begin position="268"/>
        <end position="272"/>
    </location>
</feature>
<dbReference type="HAMAP" id="MF_00041">
    <property type="entry name" value="Cys_tRNA_synth"/>
    <property type="match status" value="1"/>
</dbReference>
<reference evidence="15" key="1">
    <citation type="submission" date="2021-05" db="EMBL/GenBank/DDBJ databases">
        <title>Direct Submission.</title>
        <authorList>
            <person name="Li K."/>
            <person name="Gao J."/>
        </authorList>
    </citation>
    <scope>NUCLEOTIDE SEQUENCE [LARGE SCALE GENOMIC DNA]</scope>
    <source>
        <strain evidence="15">HDS12</strain>
    </source>
</reference>
<feature type="binding site" evidence="12">
    <location>
        <position position="29"/>
    </location>
    <ligand>
        <name>Zn(2+)</name>
        <dbReference type="ChEBI" id="CHEBI:29105"/>
    </ligand>
</feature>
<evidence type="ECO:0000256" key="7">
    <source>
        <dbReference type="ARBA" id="ARBA00022833"/>
    </source>
</evidence>
<comment type="catalytic activity">
    <reaction evidence="11 12">
        <text>tRNA(Cys) + L-cysteine + ATP = L-cysteinyl-tRNA(Cys) + AMP + diphosphate</text>
        <dbReference type="Rhea" id="RHEA:17773"/>
        <dbReference type="Rhea" id="RHEA-COMP:9661"/>
        <dbReference type="Rhea" id="RHEA-COMP:9679"/>
        <dbReference type="ChEBI" id="CHEBI:30616"/>
        <dbReference type="ChEBI" id="CHEBI:33019"/>
        <dbReference type="ChEBI" id="CHEBI:35235"/>
        <dbReference type="ChEBI" id="CHEBI:78442"/>
        <dbReference type="ChEBI" id="CHEBI:78517"/>
        <dbReference type="ChEBI" id="CHEBI:456215"/>
        <dbReference type="EC" id="6.1.1.16"/>
    </reaction>
</comment>
<comment type="similarity">
    <text evidence="1 12">Belongs to the class-I aminoacyl-tRNA synthetase family.</text>
</comment>
<dbReference type="EMBL" id="CP074132">
    <property type="protein sequence ID" value="QUX29643.1"/>
    <property type="molecule type" value="Genomic_DNA"/>
</dbReference>
<evidence type="ECO:0000256" key="10">
    <source>
        <dbReference type="ARBA" id="ARBA00023146"/>
    </source>
</evidence>
<evidence type="ECO:0000256" key="1">
    <source>
        <dbReference type="ARBA" id="ARBA00005594"/>
    </source>
</evidence>
<keyword evidence="3 12" id="KW-0963">Cytoplasm</keyword>
<evidence type="ECO:0000256" key="2">
    <source>
        <dbReference type="ARBA" id="ARBA00011245"/>
    </source>
</evidence>
<dbReference type="RefSeq" id="WP_212642478.1">
    <property type="nucleotide sequence ID" value="NZ_CP074132.1"/>
</dbReference>
<dbReference type="InterPro" id="IPR009080">
    <property type="entry name" value="tRNAsynth_Ia_anticodon-bd"/>
</dbReference>
<evidence type="ECO:0000313" key="14">
    <source>
        <dbReference type="EMBL" id="QUX29643.1"/>
    </source>
</evidence>
<keyword evidence="10 12" id="KW-0030">Aminoacyl-tRNA synthetase</keyword>
<dbReference type="Gene3D" id="3.40.50.620">
    <property type="entry name" value="HUPs"/>
    <property type="match status" value="1"/>
</dbReference>
<name>A0ABX8C5N2_9ACTN</name>
<evidence type="ECO:0000256" key="4">
    <source>
        <dbReference type="ARBA" id="ARBA00022598"/>
    </source>
</evidence>
<keyword evidence="8 12" id="KW-0067">ATP-binding</keyword>
<dbReference type="NCBIfam" id="TIGR00435">
    <property type="entry name" value="cysS"/>
    <property type="match status" value="1"/>
</dbReference>
<dbReference type="InterPro" id="IPR015803">
    <property type="entry name" value="Cys-tRNA-ligase"/>
</dbReference>
<protein>
    <recommendedName>
        <fullName evidence="12">Cysteine--tRNA ligase</fullName>
        <ecNumber evidence="12">6.1.1.16</ecNumber>
    </recommendedName>
    <alternativeName>
        <fullName evidence="12">Cysteinyl-tRNA synthetase</fullName>
        <shortName evidence="12">CysRS</shortName>
    </alternativeName>
</protein>
<feature type="binding site" evidence="12">
    <location>
        <position position="237"/>
    </location>
    <ligand>
        <name>Zn(2+)</name>
        <dbReference type="ChEBI" id="CHEBI:29105"/>
    </ligand>
</feature>
<evidence type="ECO:0000256" key="12">
    <source>
        <dbReference type="HAMAP-Rule" id="MF_00041"/>
    </source>
</evidence>
<dbReference type="SMART" id="SM00840">
    <property type="entry name" value="DALR_2"/>
    <property type="match status" value="1"/>
</dbReference>
<dbReference type="GO" id="GO:0004817">
    <property type="term" value="F:cysteine-tRNA ligase activity"/>
    <property type="evidence" value="ECO:0007669"/>
    <property type="project" value="UniProtKB-EC"/>
</dbReference>
<dbReference type="SUPFAM" id="SSF47323">
    <property type="entry name" value="Anticodon-binding domain of a subclass of class I aminoacyl-tRNA synthetases"/>
    <property type="match status" value="1"/>
</dbReference>
<evidence type="ECO:0000256" key="5">
    <source>
        <dbReference type="ARBA" id="ARBA00022723"/>
    </source>
</evidence>
<evidence type="ECO:0000256" key="9">
    <source>
        <dbReference type="ARBA" id="ARBA00022917"/>
    </source>
</evidence>
<feature type="domain" description="Cysteinyl-tRNA synthetase class Ia DALR" evidence="13">
    <location>
        <begin position="344"/>
        <end position="405"/>
    </location>
</feature>
<evidence type="ECO:0000259" key="13">
    <source>
        <dbReference type="SMART" id="SM00840"/>
    </source>
</evidence>
<feature type="binding site" evidence="12">
    <location>
        <position position="212"/>
    </location>
    <ligand>
        <name>Zn(2+)</name>
        <dbReference type="ChEBI" id="CHEBI:29105"/>
    </ligand>
</feature>
<proteinExistence type="inferred from homology"/>
<dbReference type="SUPFAM" id="SSF52374">
    <property type="entry name" value="Nucleotidylyl transferase"/>
    <property type="match status" value="1"/>
</dbReference>
<dbReference type="Pfam" id="PF09190">
    <property type="entry name" value="DALR_2"/>
    <property type="match status" value="1"/>
</dbReference>
<dbReference type="Pfam" id="PF01406">
    <property type="entry name" value="tRNA-synt_1e"/>
    <property type="match status" value="1"/>
</dbReference>
<dbReference type="Pfam" id="PF23493">
    <property type="entry name" value="CysS_C"/>
    <property type="match status" value="1"/>
</dbReference>
<dbReference type="InterPro" id="IPR024909">
    <property type="entry name" value="Cys-tRNA/MSH_ligase"/>
</dbReference>
<comment type="subcellular location">
    <subcellularLocation>
        <location evidence="12">Cytoplasm</location>
    </subcellularLocation>
</comment>
<keyword evidence="7 12" id="KW-0862">Zinc</keyword>
<dbReference type="InterPro" id="IPR032678">
    <property type="entry name" value="tRNA-synt_1_cat_dom"/>
</dbReference>